<dbReference type="AlphaFoldDB" id="A0A644ZBI0"/>
<proteinExistence type="predicted"/>
<protein>
    <submittedName>
        <fullName evidence="1">Uncharacterized protein</fullName>
    </submittedName>
</protein>
<accession>A0A644ZBI0</accession>
<reference evidence="1" key="1">
    <citation type="submission" date="2019-08" db="EMBL/GenBank/DDBJ databases">
        <authorList>
            <person name="Kucharzyk K."/>
            <person name="Murdoch R.W."/>
            <person name="Higgins S."/>
            <person name="Loffler F."/>
        </authorList>
    </citation>
    <scope>NUCLEOTIDE SEQUENCE</scope>
</reference>
<organism evidence="1">
    <name type="scientific">bioreactor metagenome</name>
    <dbReference type="NCBI Taxonomy" id="1076179"/>
    <lineage>
        <taxon>unclassified sequences</taxon>
        <taxon>metagenomes</taxon>
        <taxon>ecological metagenomes</taxon>
    </lineage>
</organism>
<name>A0A644ZBI0_9ZZZZ</name>
<comment type="caution">
    <text evidence="1">The sequence shown here is derived from an EMBL/GenBank/DDBJ whole genome shotgun (WGS) entry which is preliminary data.</text>
</comment>
<gene>
    <name evidence="1" type="ORF">SDC9_84670</name>
</gene>
<evidence type="ECO:0000313" key="1">
    <source>
        <dbReference type="EMBL" id="MPM38047.1"/>
    </source>
</evidence>
<sequence>MKNTYTDQILCSIAEECREFEHIINAMGYGYSLLNVSPDNFTRKCSDCVNWLGGSCDIFQSELDEVR</sequence>
<dbReference type="EMBL" id="VSSQ01008153">
    <property type="protein sequence ID" value="MPM38047.1"/>
    <property type="molecule type" value="Genomic_DNA"/>
</dbReference>